<dbReference type="Gene3D" id="3.30.160.60">
    <property type="entry name" value="Classic Zinc Finger"/>
    <property type="match status" value="2"/>
</dbReference>
<gene>
    <name evidence="4" type="ORF">AJ80_07314</name>
</gene>
<evidence type="ECO:0000313" key="5">
    <source>
        <dbReference type="Proteomes" id="UP000224634"/>
    </source>
</evidence>
<dbReference type="Pfam" id="PF00096">
    <property type="entry name" value="zf-C2H2"/>
    <property type="match status" value="1"/>
</dbReference>
<dbReference type="EMBL" id="PDNA01000138">
    <property type="protein sequence ID" value="PGH11038.1"/>
    <property type="molecule type" value="Genomic_DNA"/>
</dbReference>
<dbReference type="InterPro" id="IPR036236">
    <property type="entry name" value="Znf_C2H2_sf"/>
</dbReference>
<sequence>MLAHYPPRQSQSQSPPPPPPPPSSQPDSYLHPRHLQQQDFFASPAYLHHQLQQQLQHYQQPLPSTSTSSSQQQFCATPLTPAPSQSQCLPLSFTSSQGAASYSSPSASPAYSSSPVFSPQNSPLTDYYTSFDLSIPEGFSSQTPPPIKLQQSTTPFGDQSIDQPSVSMQLQQSGLSLDGSVWDSSLGNFNFHHGLSVPSKPRQQGFFGNTRHRKALSGPSVVPASSTRAVGSPLSSQSASSFSPSTFASHDAFDRSNNLSSLSTTSLPTPESTPIQSAFIPSPFQSFDPSSRDVDCAETDMTMRHAGLEDQKRRQQQQQRIFDEDGSYPNSLAPTVSTLSHNSPVTPQAGYAEDIDESSNKSIPHGEDRFPDVDRWMDDYLLFDGPADYSGQVNNGGSNVNLRRTMSDIFQDELYDPTTQTMAQPPSNTPTANNQRFPQLRNVMADRLQAAHQGHISAAQSQSPTLSMTRERSPFRHDSPFALNSAFRTSHLQQPSHLNASLQMADQQQPGMQGMGLLQEDQNEPKTISPKDAVLDYNETAEDANMPLFPPPSSEPQFHLPTSIGSTSSFQPGPNFPAMEQLQNQYAQPRQQFRFMQQPHQQQFPIQLQNANHQQQQNLRQVPQQQGRHENELLHRTPQFPPSLPTMESTNSEANNSSPIAQRHPATSHPVEAVARPEDTSTDAGTYSCTYHGCTQRFETPARLQRHKREAHRPNTPGSHGLGRDPTSALRNSQAGPHRCERINPATGKRCNSVFSRPYDLTRHEDTIHNARKQKVRCHLCTEEKTFSRNDALTRHMRVVHPEVDWPGKQKQKRRGRD</sequence>
<feature type="region of interest" description="Disordered" evidence="2">
    <location>
        <begin position="261"/>
        <end position="368"/>
    </location>
</feature>
<feature type="compositionally biased region" description="Basic and acidic residues" evidence="2">
    <location>
        <begin position="469"/>
        <end position="479"/>
    </location>
</feature>
<feature type="compositionally biased region" description="Low complexity" evidence="2">
    <location>
        <begin position="1"/>
        <end position="13"/>
    </location>
</feature>
<evidence type="ECO:0000256" key="2">
    <source>
        <dbReference type="SAM" id="MobiDB-lite"/>
    </source>
</evidence>
<evidence type="ECO:0000256" key="1">
    <source>
        <dbReference type="PROSITE-ProRule" id="PRU00042"/>
    </source>
</evidence>
<dbReference type="InterPro" id="IPR013087">
    <property type="entry name" value="Znf_C2H2_type"/>
</dbReference>
<keyword evidence="1" id="KW-0863">Zinc-finger</keyword>
<feature type="region of interest" description="Disordered" evidence="2">
    <location>
        <begin position="200"/>
        <end position="248"/>
    </location>
</feature>
<dbReference type="PANTHER" id="PTHR46179">
    <property type="entry name" value="ZINC FINGER PROTEIN"/>
    <property type="match status" value="1"/>
</dbReference>
<name>A0A2B7XR00_POLH7</name>
<dbReference type="OrthoDB" id="7295497at2759"/>
<feature type="compositionally biased region" description="Low complexity" evidence="2">
    <location>
        <begin position="52"/>
        <end position="73"/>
    </location>
</feature>
<feature type="compositionally biased region" description="Polar residues" evidence="2">
    <location>
        <begin position="328"/>
        <end position="346"/>
    </location>
</feature>
<dbReference type="Proteomes" id="UP000224634">
    <property type="component" value="Unassembled WGS sequence"/>
</dbReference>
<proteinExistence type="predicted"/>
<evidence type="ECO:0000313" key="4">
    <source>
        <dbReference type="EMBL" id="PGH11038.1"/>
    </source>
</evidence>
<dbReference type="PROSITE" id="PS00028">
    <property type="entry name" value="ZINC_FINGER_C2H2_1"/>
    <property type="match status" value="1"/>
</dbReference>
<feature type="compositionally biased region" description="Basic and acidic residues" evidence="2">
    <location>
        <begin position="290"/>
        <end position="313"/>
    </location>
</feature>
<dbReference type="GO" id="GO:0008270">
    <property type="term" value="F:zinc ion binding"/>
    <property type="evidence" value="ECO:0007669"/>
    <property type="project" value="UniProtKB-KW"/>
</dbReference>
<feature type="compositionally biased region" description="Polar residues" evidence="2">
    <location>
        <begin position="646"/>
        <end position="660"/>
    </location>
</feature>
<dbReference type="GO" id="GO:0005634">
    <property type="term" value="C:nucleus"/>
    <property type="evidence" value="ECO:0007669"/>
    <property type="project" value="TreeGrafter"/>
</dbReference>
<dbReference type="SMART" id="SM00355">
    <property type="entry name" value="ZnF_C2H2"/>
    <property type="match status" value="3"/>
</dbReference>
<feature type="region of interest" description="Disordered" evidence="2">
    <location>
        <begin position="52"/>
        <end position="81"/>
    </location>
</feature>
<dbReference type="PANTHER" id="PTHR46179:SF19">
    <property type="entry name" value="C2H2 FINGER DOMAIN TRANSCRIPTION FACTOR (EUROFUNG)-RELATED"/>
    <property type="match status" value="1"/>
</dbReference>
<keyword evidence="1" id="KW-0862">Zinc</keyword>
<feature type="region of interest" description="Disordered" evidence="2">
    <location>
        <begin position="139"/>
        <end position="172"/>
    </location>
</feature>
<feature type="compositionally biased region" description="Polar residues" evidence="2">
    <location>
        <begin position="458"/>
        <end position="468"/>
    </location>
</feature>
<feature type="compositionally biased region" description="Pro residues" evidence="2">
    <location>
        <begin position="14"/>
        <end position="24"/>
    </location>
</feature>
<feature type="region of interest" description="Disordered" evidence="2">
    <location>
        <begin position="702"/>
        <end position="748"/>
    </location>
</feature>
<feature type="region of interest" description="Disordered" evidence="2">
    <location>
        <begin position="455"/>
        <end position="480"/>
    </location>
</feature>
<dbReference type="STRING" id="1447883.A0A2B7XR00"/>
<feature type="compositionally biased region" description="Polar residues" evidence="2">
    <location>
        <begin position="149"/>
        <end position="172"/>
    </location>
</feature>
<organism evidence="4 5">
    <name type="scientific">Polytolypa hystricis (strain UAMH7299)</name>
    <dbReference type="NCBI Taxonomy" id="1447883"/>
    <lineage>
        <taxon>Eukaryota</taxon>
        <taxon>Fungi</taxon>
        <taxon>Dikarya</taxon>
        <taxon>Ascomycota</taxon>
        <taxon>Pezizomycotina</taxon>
        <taxon>Eurotiomycetes</taxon>
        <taxon>Eurotiomycetidae</taxon>
        <taxon>Onygenales</taxon>
        <taxon>Onygenales incertae sedis</taxon>
        <taxon>Polytolypa</taxon>
    </lineage>
</organism>
<dbReference type="InterPro" id="IPR051061">
    <property type="entry name" value="Zinc_finger_trans_reg"/>
</dbReference>
<reference evidence="4 5" key="1">
    <citation type="submission" date="2017-10" db="EMBL/GenBank/DDBJ databases">
        <title>Comparative genomics in systemic dimorphic fungi from Ajellomycetaceae.</title>
        <authorList>
            <person name="Munoz J.F."/>
            <person name="Mcewen J.G."/>
            <person name="Clay O.K."/>
            <person name="Cuomo C.A."/>
        </authorList>
    </citation>
    <scope>NUCLEOTIDE SEQUENCE [LARGE SCALE GENOMIC DNA]</scope>
    <source>
        <strain evidence="4 5">UAMH7299</strain>
    </source>
</reference>
<feature type="compositionally biased region" description="Low complexity" evidence="2">
    <location>
        <begin position="261"/>
        <end position="274"/>
    </location>
</feature>
<evidence type="ECO:0000259" key="3">
    <source>
        <dbReference type="PROSITE" id="PS50157"/>
    </source>
</evidence>
<protein>
    <recommendedName>
        <fullName evidence="3">C2H2-type domain-containing protein</fullName>
    </recommendedName>
</protein>
<feature type="domain" description="C2H2-type" evidence="3">
    <location>
        <begin position="687"/>
        <end position="717"/>
    </location>
</feature>
<keyword evidence="5" id="KW-1185">Reference proteome</keyword>
<feature type="domain" description="C2H2-type" evidence="3">
    <location>
        <begin position="738"/>
        <end position="774"/>
    </location>
</feature>
<dbReference type="AlphaFoldDB" id="A0A2B7XR00"/>
<dbReference type="SUPFAM" id="SSF57667">
    <property type="entry name" value="beta-beta-alpha zinc fingers"/>
    <property type="match status" value="1"/>
</dbReference>
<feature type="region of interest" description="Disordered" evidence="2">
    <location>
        <begin position="1"/>
        <end position="36"/>
    </location>
</feature>
<accession>A0A2B7XR00</accession>
<comment type="caution">
    <text evidence="4">The sequence shown here is derived from an EMBL/GenBank/DDBJ whole genome shotgun (WGS) entry which is preliminary data.</text>
</comment>
<dbReference type="PROSITE" id="PS50157">
    <property type="entry name" value="ZINC_FINGER_C2H2_2"/>
    <property type="match status" value="2"/>
</dbReference>
<feature type="compositionally biased region" description="Low complexity" evidence="2">
    <location>
        <begin position="232"/>
        <end position="248"/>
    </location>
</feature>
<keyword evidence="1" id="KW-0479">Metal-binding</keyword>
<dbReference type="GO" id="GO:0006357">
    <property type="term" value="P:regulation of transcription by RNA polymerase II"/>
    <property type="evidence" value="ECO:0007669"/>
    <property type="project" value="TreeGrafter"/>
</dbReference>
<feature type="region of interest" description="Disordered" evidence="2">
    <location>
        <begin position="635"/>
        <end position="684"/>
    </location>
</feature>